<protein>
    <recommendedName>
        <fullName evidence="1">Protein kinase domain-containing protein</fullName>
    </recommendedName>
</protein>
<reference evidence="3" key="2">
    <citation type="submission" date="2015-01" db="EMBL/GenBank/DDBJ databases">
        <title>Evolutionary Origins and Diversification of the Mycorrhizal Mutualists.</title>
        <authorList>
            <consortium name="DOE Joint Genome Institute"/>
            <consortium name="Mycorrhizal Genomics Consortium"/>
            <person name="Kohler A."/>
            <person name="Kuo A."/>
            <person name="Nagy L.G."/>
            <person name="Floudas D."/>
            <person name="Copeland A."/>
            <person name="Barry K.W."/>
            <person name="Cichocki N."/>
            <person name="Veneault-Fourrey C."/>
            <person name="LaButti K."/>
            <person name="Lindquist E.A."/>
            <person name="Lipzen A."/>
            <person name="Lundell T."/>
            <person name="Morin E."/>
            <person name="Murat C."/>
            <person name="Riley R."/>
            <person name="Ohm R."/>
            <person name="Sun H."/>
            <person name="Tunlid A."/>
            <person name="Henrissat B."/>
            <person name="Grigoriev I.V."/>
            <person name="Hibbett D.S."/>
            <person name="Martin F."/>
        </authorList>
    </citation>
    <scope>NUCLEOTIDE SEQUENCE [LARGE SCALE GENOMIC DNA]</scope>
    <source>
        <strain evidence="3">MAFF 305830</strain>
    </source>
</reference>
<dbReference type="PANTHER" id="PTHR44329:SF261">
    <property type="entry name" value="ZINC FINGER CONTAINING PROTEIN KINASE-RELATED"/>
    <property type="match status" value="1"/>
</dbReference>
<keyword evidence="3" id="KW-1185">Reference proteome</keyword>
<dbReference type="InterPro" id="IPR000719">
    <property type="entry name" value="Prot_kinase_dom"/>
</dbReference>
<dbReference type="Proteomes" id="UP000054097">
    <property type="component" value="Unassembled WGS sequence"/>
</dbReference>
<gene>
    <name evidence="2" type="ORF">M408DRAFT_206356</name>
</gene>
<accession>A0A0C2X913</accession>
<dbReference type="SUPFAM" id="SSF56112">
    <property type="entry name" value="Protein kinase-like (PK-like)"/>
    <property type="match status" value="1"/>
</dbReference>
<reference evidence="2 3" key="1">
    <citation type="submission" date="2014-04" db="EMBL/GenBank/DDBJ databases">
        <authorList>
            <consortium name="DOE Joint Genome Institute"/>
            <person name="Kuo A."/>
            <person name="Zuccaro A."/>
            <person name="Kohler A."/>
            <person name="Nagy L.G."/>
            <person name="Floudas D."/>
            <person name="Copeland A."/>
            <person name="Barry K.W."/>
            <person name="Cichocki N."/>
            <person name="Veneault-Fourrey C."/>
            <person name="LaButti K."/>
            <person name="Lindquist E.A."/>
            <person name="Lipzen A."/>
            <person name="Lundell T."/>
            <person name="Morin E."/>
            <person name="Murat C."/>
            <person name="Sun H."/>
            <person name="Tunlid A."/>
            <person name="Henrissat B."/>
            <person name="Grigoriev I.V."/>
            <person name="Hibbett D.S."/>
            <person name="Martin F."/>
            <person name="Nordberg H.P."/>
            <person name="Cantor M.N."/>
            <person name="Hua S.X."/>
        </authorList>
    </citation>
    <scope>NUCLEOTIDE SEQUENCE [LARGE SCALE GENOMIC DNA]</scope>
    <source>
        <strain evidence="2 3">MAFF 305830</strain>
    </source>
</reference>
<dbReference type="OrthoDB" id="346907at2759"/>
<dbReference type="GO" id="GO:0005524">
    <property type="term" value="F:ATP binding"/>
    <property type="evidence" value="ECO:0007669"/>
    <property type="project" value="InterPro"/>
</dbReference>
<feature type="domain" description="Protein kinase" evidence="1">
    <location>
        <begin position="60"/>
        <end position="332"/>
    </location>
</feature>
<dbReference type="HOGENOM" id="CLU_618428_0_0_1"/>
<proteinExistence type="predicted"/>
<dbReference type="InterPro" id="IPR011009">
    <property type="entry name" value="Kinase-like_dom_sf"/>
</dbReference>
<dbReference type="PROSITE" id="PS50011">
    <property type="entry name" value="PROTEIN_KINASE_DOM"/>
    <property type="match status" value="1"/>
</dbReference>
<sequence>MEPIIPTTTNNNATNRSDQICQPYETPSNIDPLPCGVVGRIDITRLRNTKEDIPNLSSLASRHRLVCASRYSKVYCGTYGTQMVAIKDLRIISNNRVTERKFRRELSIWWHLRHPNIVPLYGYFQHYDRLETSYSLISEWAILGSASEYIRKDLTLNQRMNLIRDVARAIKYLHEFDPIIVHGDIKPRNVLIGADGVGQLCDFGLTRLMSDGLETDLTTTTPHTGTVPYLAYELVRPTGNAVPTTATDVYAFGCLAYEFIYGLPPHSTLDSHWGISRAIGDGIPPALRPQDLPPTYGIIWDLFESCWEFNPNARATADNICRYLDDNMHRFSRSFDIPHTKQGLSSTVEGTRRENHGGRLEVSASPGSLPLLGKVEVPYLSRSSQQITRTRSSTF</sequence>
<dbReference type="InterPro" id="IPR008271">
    <property type="entry name" value="Ser/Thr_kinase_AS"/>
</dbReference>
<evidence type="ECO:0000313" key="2">
    <source>
        <dbReference type="EMBL" id="KIM25697.1"/>
    </source>
</evidence>
<dbReference type="Gene3D" id="1.10.510.10">
    <property type="entry name" value="Transferase(Phosphotransferase) domain 1"/>
    <property type="match status" value="1"/>
</dbReference>
<dbReference type="AlphaFoldDB" id="A0A0C2X913"/>
<dbReference type="PANTHER" id="PTHR44329">
    <property type="entry name" value="SERINE/THREONINE-PROTEIN KINASE TNNI3K-RELATED"/>
    <property type="match status" value="1"/>
</dbReference>
<dbReference type="GO" id="GO:0004674">
    <property type="term" value="F:protein serine/threonine kinase activity"/>
    <property type="evidence" value="ECO:0007669"/>
    <property type="project" value="TreeGrafter"/>
</dbReference>
<name>A0A0C2X913_SERVB</name>
<evidence type="ECO:0000313" key="3">
    <source>
        <dbReference type="Proteomes" id="UP000054097"/>
    </source>
</evidence>
<dbReference type="EMBL" id="KN824312">
    <property type="protein sequence ID" value="KIM25697.1"/>
    <property type="molecule type" value="Genomic_DNA"/>
</dbReference>
<organism evidence="2 3">
    <name type="scientific">Serendipita vermifera MAFF 305830</name>
    <dbReference type="NCBI Taxonomy" id="933852"/>
    <lineage>
        <taxon>Eukaryota</taxon>
        <taxon>Fungi</taxon>
        <taxon>Dikarya</taxon>
        <taxon>Basidiomycota</taxon>
        <taxon>Agaricomycotina</taxon>
        <taxon>Agaricomycetes</taxon>
        <taxon>Sebacinales</taxon>
        <taxon>Serendipitaceae</taxon>
        <taxon>Serendipita</taxon>
    </lineage>
</organism>
<dbReference type="InterPro" id="IPR051681">
    <property type="entry name" value="Ser/Thr_Kinases-Pseudokinases"/>
</dbReference>
<dbReference type="SMART" id="SM00220">
    <property type="entry name" value="S_TKc"/>
    <property type="match status" value="1"/>
</dbReference>
<dbReference type="STRING" id="933852.A0A0C2X913"/>
<evidence type="ECO:0000259" key="1">
    <source>
        <dbReference type="PROSITE" id="PS50011"/>
    </source>
</evidence>
<dbReference type="Pfam" id="PF00069">
    <property type="entry name" value="Pkinase"/>
    <property type="match status" value="1"/>
</dbReference>
<dbReference type="PROSITE" id="PS00108">
    <property type="entry name" value="PROTEIN_KINASE_ST"/>
    <property type="match status" value="1"/>
</dbReference>